<protein>
    <submittedName>
        <fullName evidence="7">FAD-dependent oxidoreductase</fullName>
    </submittedName>
</protein>
<comment type="cofactor">
    <cofactor evidence="1">
        <name>FAD</name>
        <dbReference type="ChEBI" id="CHEBI:57692"/>
    </cofactor>
</comment>
<dbReference type="PANTHER" id="PTHR43557:SF2">
    <property type="entry name" value="RIESKE DOMAIN-CONTAINING PROTEIN-RELATED"/>
    <property type="match status" value="1"/>
</dbReference>
<dbReference type="Pfam" id="PF07992">
    <property type="entry name" value="Pyr_redox_2"/>
    <property type="match status" value="1"/>
</dbReference>
<dbReference type="SUPFAM" id="SSF55424">
    <property type="entry name" value="FAD/NAD-linked reductases, dimerisation (C-terminal) domain"/>
    <property type="match status" value="1"/>
</dbReference>
<evidence type="ECO:0000256" key="3">
    <source>
        <dbReference type="ARBA" id="ARBA00022827"/>
    </source>
</evidence>
<feature type="domain" description="FAD/NAD(P)-binding" evidence="5">
    <location>
        <begin position="5"/>
        <end position="301"/>
    </location>
</feature>
<evidence type="ECO:0000259" key="6">
    <source>
        <dbReference type="Pfam" id="PF14759"/>
    </source>
</evidence>
<dbReference type="InterPro" id="IPR023753">
    <property type="entry name" value="FAD/NAD-binding_dom"/>
</dbReference>
<dbReference type="Pfam" id="PF14759">
    <property type="entry name" value="Reductase_C"/>
    <property type="match status" value="1"/>
</dbReference>
<accession>A0ABX1SAT3</accession>
<dbReference type="InterPro" id="IPR028202">
    <property type="entry name" value="Reductase_C"/>
</dbReference>
<dbReference type="PRINTS" id="PR00368">
    <property type="entry name" value="FADPNR"/>
</dbReference>
<dbReference type="InterPro" id="IPR036188">
    <property type="entry name" value="FAD/NAD-bd_sf"/>
</dbReference>
<organism evidence="7 8">
    <name type="scientific">Pseudonocardia acidicola</name>
    <dbReference type="NCBI Taxonomy" id="2724939"/>
    <lineage>
        <taxon>Bacteria</taxon>
        <taxon>Bacillati</taxon>
        <taxon>Actinomycetota</taxon>
        <taxon>Actinomycetes</taxon>
        <taxon>Pseudonocardiales</taxon>
        <taxon>Pseudonocardiaceae</taxon>
        <taxon>Pseudonocardia</taxon>
    </lineage>
</organism>
<dbReference type="InterPro" id="IPR050446">
    <property type="entry name" value="FAD-oxidoreductase/Apoptosis"/>
</dbReference>
<dbReference type="Gene3D" id="3.30.390.30">
    <property type="match status" value="1"/>
</dbReference>
<sequence length="405" mass="43552">MQSTFVIVGANLAGGRAAQTLRREGFGGRVVLVGAEPHPPYERPPLSKEVLLGTQSADDLQIADPASWAEHDIELRLGVRARRLLTAEQAIEIDGGERIKADKVLLCTGGRVRRLRVEGHDLAGVHYLRSIDDALAIRRRLVPGARLTVVGSGFVGAEVAAAAHALGCQVTLLEIAQLPLQRVLGPALGKIFAAVHREHGIDLRLGTGVQRILGDGRVRQVVTTDGSIVETDVVVVGIGIDPAVELAGMAGARVGDGILVDEFCATSLDGVYAAGDVANHPNPIVGERVRLEHWQNAQNQAVAAAGSMLGRRQPFAEVPWFWSDQYDLNLQMAGHPLPGDDIVWRGDVDGLNFSAFFLRDGILRAALAVNRPRDVRGAMRLIEWRAEVEPDALRDVGVDLRKVPV</sequence>
<dbReference type="PANTHER" id="PTHR43557">
    <property type="entry name" value="APOPTOSIS-INDUCING FACTOR 1"/>
    <property type="match status" value="1"/>
</dbReference>
<keyword evidence="4" id="KW-0560">Oxidoreductase</keyword>
<dbReference type="RefSeq" id="WP_169380798.1">
    <property type="nucleotide sequence ID" value="NZ_JAAXLA010000011.1"/>
</dbReference>
<evidence type="ECO:0000313" key="8">
    <source>
        <dbReference type="Proteomes" id="UP000820669"/>
    </source>
</evidence>
<evidence type="ECO:0000256" key="2">
    <source>
        <dbReference type="ARBA" id="ARBA00022630"/>
    </source>
</evidence>
<reference evidence="7 8" key="1">
    <citation type="submission" date="2020-04" db="EMBL/GenBank/DDBJ databases">
        <authorList>
            <person name="Klaysubun C."/>
            <person name="Duangmal K."/>
            <person name="Lipun K."/>
        </authorList>
    </citation>
    <scope>NUCLEOTIDE SEQUENCE [LARGE SCALE GENOMIC DNA]</scope>
    <source>
        <strain evidence="7 8">K10HN5</strain>
    </source>
</reference>
<evidence type="ECO:0000256" key="1">
    <source>
        <dbReference type="ARBA" id="ARBA00001974"/>
    </source>
</evidence>
<proteinExistence type="predicted"/>
<evidence type="ECO:0000259" key="5">
    <source>
        <dbReference type="Pfam" id="PF07992"/>
    </source>
</evidence>
<dbReference type="Gene3D" id="3.50.50.60">
    <property type="entry name" value="FAD/NAD(P)-binding domain"/>
    <property type="match status" value="2"/>
</dbReference>
<keyword evidence="8" id="KW-1185">Reference proteome</keyword>
<evidence type="ECO:0000256" key="4">
    <source>
        <dbReference type="ARBA" id="ARBA00023002"/>
    </source>
</evidence>
<dbReference type="PRINTS" id="PR00411">
    <property type="entry name" value="PNDRDTASEI"/>
</dbReference>
<name>A0ABX1SAT3_9PSEU</name>
<feature type="domain" description="Reductase C-terminal" evidence="6">
    <location>
        <begin position="320"/>
        <end position="403"/>
    </location>
</feature>
<gene>
    <name evidence="7" type="ORF">HF526_08510</name>
</gene>
<dbReference type="EMBL" id="JAAXLA010000011">
    <property type="protein sequence ID" value="NMH97354.1"/>
    <property type="molecule type" value="Genomic_DNA"/>
</dbReference>
<dbReference type="SUPFAM" id="SSF51905">
    <property type="entry name" value="FAD/NAD(P)-binding domain"/>
    <property type="match status" value="2"/>
</dbReference>
<keyword evidence="2" id="KW-0285">Flavoprotein</keyword>
<dbReference type="InterPro" id="IPR016156">
    <property type="entry name" value="FAD/NAD-linked_Rdtase_dimer_sf"/>
</dbReference>
<evidence type="ECO:0000313" key="7">
    <source>
        <dbReference type="EMBL" id="NMH97354.1"/>
    </source>
</evidence>
<keyword evidence="3" id="KW-0274">FAD</keyword>
<dbReference type="Proteomes" id="UP000820669">
    <property type="component" value="Unassembled WGS sequence"/>
</dbReference>
<comment type="caution">
    <text evidence="7">The sequence shown here is derived from an EMBL/GenBank/DDBJ whole genome shotgun (WGS) entry which is preliminary data.</text>
</comment>